<evidence type="ECO:0000313" key="3">
    <source>
        <dbReference type="EMBL" id="CAB5228276.1"/>
    </source>
</evidence>
<protein>
    <submittedName>
        <fullName evidence="2">Uncharacterized protein</fullName>
    </submittedName>
</protein>
<proteinExistence type="predicted"/>
<dbReference type="EMBL" id="LR798385">
    <property type="protein sequence ID" value="CAB5228276.1"/>
    <property type="molecule type" value="Genomic_DNA"/>
</dbReference>
<gene>
    <name evidence="1" type="ORF">UFOVP1084_37</name>
    <name evidence="2" type="ORF">UFOVP1328_41</name>
    <name evidence="3" type="ORF">UFOVP1532_9</name>
</gene>
<evidence type="ECO:0000313" key="1">
    <source>
        <dbReference type="EMBL" id="CAB4183117.1"/>
    </source>
</evidence>
<evidence type="ECO:0000313" key="2">
    <source>
        <dbReference type="EMBL" id="CAB4199413.1"/>
    </source>
</evidence>
<accession>A0A6J5RQA5</accession>
<sequence>MSSPATTARNTLIALLVTEFGPDNFVVRPDKLDKSLGFDGAVIGVYPVRERPNSSDRLELQTTVQVQLYGQWNPQTDPNEIVDPSTVEAWANRFRTMIGSYTQTGTSQVWWFQLDEIVYETDPTGNCTRFCATVLARGGNPAA</sequence>
<dbReference type="EMBL" id="LR797042">
    <property type="protein sequence ID" value="CAB4183117.1"/>
    <property type="molecule type" value="Genomic_DNA"/>
</dbReference>
<organism evidence="2">
    <name type="scientific">uncultured Caudovirales phage</name>
    <dbReference type="NCBI Taxonomy" id="2100421"/>
    <lineage>
        <taxon>Viruses</taxon>
        <taxon>Duplodnaviria</taxon>
        <taxon>Heunggongvirae</taxon>
        <taxon>Uroviricota</taxon>
        <taxon>Caudoviricetes</taxon>
        <taxon>Peduoviridae</taxon>
        <taxon>Maltschvirus</taxon>
        <taxon>Maltschvirus maltsch</taxon>
    </lineage>
</organism>
<dbReference type="EMBL" id="LR797278">
    <property type="protein sequence ID" value="CAB4199413.1"/>
    <property type="molecule type" value="Genomic_DNA"/>
</dbReference>
<name>A0A6J5RQA5_9CAUD</name>
<reference evidence="2" key="1">
    <citation type="submission" date="2020-05" db="EMBL/GenBank/DDBJ databases">
        <authorList>
            <person name="Chiriac C."/>
            <person name="Salcher M."/>
            <person name="Ghai R."/>
            <person name="Kavagutti S V."/>
        </authorList>
    </citation>
    <scope>NUCLEOTIDE SEQUENCE</scope>
</reference>